<reference evidence="7 8" key="1">
    <citation type="submission" date="2020-08" db="EMBL/GenBank/DDBJ databases">
        <title>Genomic Encyclopedia of Type Strains, Phase IV (KMG-IV): sequencing the most valuable type-strain genomes for metagenomic binning, comparative biology and taxonomic classification.</title>
        <authorList>
            <person name="Goeker M."/>
        </authorList>
    </citation>
    <scope>NUCLEOTIDE SEQUENCE [LARGE SCALE GENOMIC DNA]</scope>
    <source>
        <strain evidence="7 8">DSM 105137</strain>
    </source>
</reference>
<dbReference type="PANTHER" id="PTHR10963">
    <property type="entry name" value="GLYCOSYL HYDROLASE-RELATED"/>
    <property type="match status" value="1"/>
</dbReference>
<comment type="similarity">
    <text evidence="1">Belongs to the glycosyl hydrolase 16 family.</text>
</comment>
<organism evidence="7 8">
    <name type="scientific">Neolewinella aquimaris</name>
    <dbReference type="NCBI Taxonomy" id="1835722"/>
    <lineage>
        <taxon>Bacteria</taxon>
        <taxon>Pseudomonadati</taxon>
        <taxon>Bacteroidota</taxon>
        <taxon>Saprospiria</taxon>
        <taxon>Saprospirales</taxon>
        <taxon>Lewinellaceae</taxon>
        <taxon>Neolewinella</taxon>
    </lineage>
</organism>
<accession>A0A840EBF1</accession>
<dbReference type="PROSITE" id="PS51762">
    <property type="entry name" value="GH16_2"/>
    <property type="match status" value="1"/>
</dbReference>
<feature type="domain" description="GH16" evidence="6">
    <location>
        <begin position="40"/>
        <end position="293"/>
    </location>
</feature>
<keyword evidence="4" id="KW-0326">Glycosidase</keyword>
<dbReference type="NCBIfam" id="TIGR04183">
    <property type="entry name" value="Por_Secre_tail"/>
    <property type="match status" value="1"/>
</dbReference>
<dbReference type="InterPro" id="IPR050546">
    <property type="entry name" value="Glycosyl_Hydrlase_16"/>
</dbReference>
<dbReference type="InterPro" id="IPR026444">
    <property type="entry name" value="Secre_tail"/>
</dbReference>
<dbReference type="Gene3D" id="2.60.40.4070">
    <property type="match status" value="1"/>
</dbReference>
<dbReference type="GO" id="GO:0033916">
    <property type="term" value="F:beta-agarase activity"/>
    <property type="evidence" value="ECO:0007669"/>
    <property type="project" value="InterPro"/>
</dbReference>
<comment type="caution">
    <text evidence="7">The sequence shown here is derived from an EMBL/GenBank/DDBJ whole genome shotgun (WGS) entry which is preliminary data.</text>
</comment>
<evidence type="ECO:0000259" key="6">
    <source>
        <dbReference type="PROSITE" id="PS51762"/>
    </source>
</evidence>
<feature type="chain" id="PRO_5033054523" description="GH16 domain-containing protein" evidence="5">
    <location>
        <begin position="28"/>
        <end position="1332"/>
    </location>
</feature>
<dbReference type="Proteomes" id="UP000576209">
    <property type="component" value="Unassembled WGS sequence"/>
</dbReference>
<evidence type="ECO:0000313" key="8">
    <source>
        <dbReference type="Proteomes" id="UP000576209"/>
    </source>
</evidence>
<protein>
    <recommendedName>
        <fullName evidence="6">GH16 domain-containing protein</fullName>
    </recommendedName>
</protein>
<evidence type="ECO:0000256" key="2">
    <source>
        <dbReference type="ARBA" id="ARBA00022729"/>
    </source>
</evidence>
<dbReference type="GO" id="GO:0005975">
    <property type="term" value="P:carbohydrate metabolic process"/>
    <property type="evidence" value="ECO:0007669"/>
    <property type="project" value="InterPro"/>
</dbReference>
<dbReference type="InterPro" id="IPR016287">
    <property type="entry name" value="Beta_agarase"/>
</dbReference>
<keyword evidence="8" id="KW-1185">Reference proteome</keyword>
<evidence type="ECO:0000256" key="5">
    <source>
        <dbReference type="SAM" id="SignalP"/>
    </source>
</evidence>
<dbReference type="RefSeq" id="WP_183497250.1">
    <property type="nucleotide sequence ID" value="NZ_JACIFF010000011.1"/>
</dbReference>
<dbReference type="InterPro" id="IPR013320">
    <property type="entry name" value="ConA-like_dom_sf"/>
</dbReference>
<dbReference type="InterPro" id="IPR000757">
    <property type="entry name" value="Beta-glucanase-like"/>
</dbReference>
<keyword evidence="2 5" id="KW-0732">Signal</keyword>
<proteinExistence type="inferred from homology"/>
<dbReference type="CDD" id="cd02178">
    <property type="entry name" value="GH16_beta_agarase"/>
    <property type="match status" value="1"/>
</dbReference>
<dbReference type="SUPFAM" id="SSF49899">
    <property type="entry name" value="Concanavalin A-like lectins/glucanases"/>
    <property type="match status" value="1"/>
</dbReference>
<evidence type="ECO:0000256" key="3">
    <source>
        <dbReference type="ARBA" id="ARBA00022801"/>
    </source>
</evidence>
<sequence length="1332" mass="143444">MQKFYRALPPSLWCCFLLLGWGATAFAQPTFVDGDDPRPAGMTWVPNEAFSDEFNGAYLDDNKWYDYHPNWAGRPPARFKPEAVTVSDGTMKITNYMLPAAETVNGQTFTIAGGAVVSKSAEALYGYYECRMKASDISMSSTFWLINQYENSCPGAKTELDIQECIGGAKNVPSFRNTMHSNTHYYNRGCGEDEQTMSVGGNATVDGNVSDAFHIYGAYWENANSIHFYIDGEYRFTINPSTHYDGTPFDQPMYMNMVTETYDWETPPTAEELATLNATTEYDWVRSWSLAPTTEPTDEIGTADVARKLVPSTEYSVDVSYTASDTRDLSVELYGPNGWVGAKTVQVTAGSGCANVSLNLPNPTTVSDQYEWRIGLRPVGSTWQSNLDYKVVDGVSIEPTGFETISLQGGPAVVFTADSYTINVAYTAGASRDIVVELLKGGTWQASGLVTVAAGSNNASVPVNLPAATEVGDNYTWRAHLREVGGNWTTNVATDVVNDVSVRPVRVEGISFTDAPTEIESRNNYSVTVDYVAAGPRDIVVEFWSEERWIGGGQYAVAEAGSGSVDIGVYVANAPPPGTKYVWKTSIRPVGTTWRENLAGDQINDVRVLGELTERIKFVNPPAKVAPATSYDLHLRYEANTDRDLYVELWKGNTWIASSVVDAVAGARTIPVTLTLNDPPAPGTDYSWKTSIRPTGGTWQDNIATDQVDQVAVLDPAATSVTLANPPLSVLPATSYAVSVDYVSVGASDIVVSLWSADNRWLGGGTTTVPTGNGSATVNLALTAAPAVGEGYYWKAVIRPAGTDWTLDRDEDIVRDVAVTAGVDDAIGLDGLPGVLRPATSYTVSVPYGASQPRDIVVELWSATGWLAATRKTVAAGRGTEAFTLNLPSAPPVGDGYIWKVSIRPVGTTWRDNIILKELPNVLVRQEIVETVSFTNLQTTFSPALSYTVPVTYLAGEERDLMIEFWKANTWVAATRVTVPAGEATTDVTVNLTSLPAPGTDYVWKASIRPVGTTWRDNIFLTQIEGIGVTDNVPPLATCHPLTAFLDQTGTATIVAADIDGGSYDEYSPVTLAVDHDEFDCSQAGTEVSVALTVTDAAGNRSVCQAAVTVMDSIAPTITPQSSTVLWPPNNKLVYYGLEDMIADAQDNCGVTRNWIASVTSNEEASDGNPDILISDNGKSVHLRSARDGAGNGRQYTVTLAVSDASGNTAYTDYLVHVPHSANSGKATSTAAAQSRKLTDYGTPSTLAVFPNPATRRATIDLEVGKPTQVWLDVLNVSGQRVISVLDGVAVEHSTRIEFDLTASGGRQLTPGVYYLRMISADETQVIPLAVR</sequence>
<name>A0A840EBF1_9BACT</name>
<evidence type="ECO:0000256" key="4">
    <source>
        <dbReference type="ARBA" id="ARBA00023295"/>
    </source>
</evidence>
<dbReference type="Pfam" id="PF00722">
    <property type="entry name" value="Glyco_hydro_16"/>
    <property type="match status" value="1"/>
</dbReference>
<evidence type="ECO:0000256" key="1">
    <source>
        <dbReference type="ARBA" id="ARBA00006865"/>
    </source>
</evidence>
<evidence type="ECO:0000313" key="7">
    <source>
        <dbReference type="EMBL" id="MBB4081022.1"/>
    </source>
</evidence>
<dbReference type="EMBL" id="JACIFF010000011">
    <property type="protein sequence ID" value="MBB4081022.1"/>
    <property type="molecule type" value="Genomic_DNA"/>
</dbReference>
<keyword evidence="3" id="KW-0378">Hydrolase</keyword>
<dbReference type="PANTHER" id="PTHR10963:SF60">
    <property type="entry name" value="GRAM-NEGATIVE BACTERIA-BINDING PROTEIN 1-RELATED"/>
    <property type="match status" value="1"/>
</dbReference>
<dbReference type="Gene3D" id="2.60.120.200">
    <property type="match status" value="1"/>
</dbReference>
<feature type="signal peptide" evidence="5">
    <location>
        <begin position="1"/>
        <end position="27"/>
    </location>
</feature>
<gene>
    <name evidence="7" type="ORF">GGR28_003663</name>
</gene>